<dbReference type="PANTHER" id="PTHR48111:SF4">
    <property type="entry name" value="DNA-BINDING DUAL TRANSCRIPTIONAL REGULATOR OMPR"/>
    <property type="match status" value="1"/>
</dbReference>
<dbReference type="SUPFAM" id="SSF46894">
    <property type="entry name" value="C-terminal effector domain of the bipartite response regulators"/>
    <property type="match status" value="1"/>
</dbReference>
<dbReference type="CDD" id="cd00383">
    <property type="entry name" value="trans_reg_C"/>
    <property type="match status" value="1"/>
</dbReference>
<dbReference type="OrthoDB" id="7267124at2"/>
<comment type="caution">
    <text evidence="10">The sequence shown here is derived from an EMBL/GenBank/DDBJ whole genome shotgun (WGS) entry which is preliminary data.</text>
</comment>
<evidence type="ECO:0000256" key="5">
    <source>
        <dbReference type="ARBA" id="ARBA00023163"/>
    </source>
</evidence>
<feature type="domain" description="OmpR/PhoB-type" evidence="9">
    <location>
        <begin position="148"/>
        <end position="248"/>
    </location>
</feature>
<dbReference type="PANTHER" id="PTHR48111">
    <property type="entry name" value="REGULATOR OF RPOS"/>
    <property type="match status" value="1"/>
</dbReference>
<dbReference type="Proteomes" id="UP000325255">
    <property type="component" value="Unassembled WGS sequence"/>
</dbReference>
<feature type="domain" description="Response regulatory" evidence="8">
    <location>
        <begin position="20"/>
        <end position="133"/>
    </location>
</feature>
<dbReference type="GO" id="GO:0000976">
    <property type="term" value="F:transcription cis-regulatory region binding"/>
    <property type="evidence" value="ECO:0007669"/>
    <property type="project" value="TreeGrafter"/>
</dbReference>
<dbReference type="GO" id="GO:0006355">
    <property type="term" value="P:regulation of DNA-templated transcription"/>
    <property type="evidence" value="ECO:0007669"/>
    <property type="project" value="InterPro"/>
</dbReference>
<dbReference type="CDD" id="cd17574">
    <property type="entry name" value="REC_OmpR"/>
    <property type="match status" value="1"/>
</dbReference>
<dbReference type="SMART" id="SM00862">
    <property type="entry name" value="Trans_reg_C"/>
    <property type="match status" value="1"/>
</dbReference>
<dbReference type="InterPro" id="IPR001867">
    <property type="entry name" value="OmpR/PhoB-type_DNA-bd"/>
</dbReference>
<dbReference type="InterPro" id="IPR011006">
    <property type="entry name" value="CheY-like_superfamily"/>
</dbReference>
<dbReference type="InterPro" id="IPR036388">
    <property type="entry name" value="WH-like_DNA-bd_sf"/>
</dbReference>
<dbReference type="EMBL" id="VWPK01000022">
    <property type="protein sequence ID" value="KAA5611274.1"/>
    <property type="molecule type" value="Genomic_DNA"/>
</dbReference>
<dbReference type="Pfam" id="PF00486">
    <property type="entry name" value="Trans_reg_C"/>
    <property type="match status" value="1"/>
</dbReference>
<feature type="DNA-binding region" description="OmpR/PhoB-type" evidence="7">
    <location>
        <begin position="148"/>
        <end position="248"/>
    </location>
</feature>
<proteinExistence type="predicted"/>
<dbReference type="SMART" id="SM00448">
    <property type="entry name" value="REC"/>
    <property type="match status" value="1"/>
</dbReference>
<evidence type="ECO:0000256" key="2">
    <source>
        <dbReference type="ARBA" id="ARBA00023012"/>
    </source>
</evidence>
<dbReference type="InterPro" id="IPR016032">
    <property type="entry name" value="Sig_transdc_resp-reg_C-effctor"/>
</dbReference>
<keyword evidence="4 7" id="KW-0238">DNA-binding</keyword>
<dbReference type="Gene3D" id="6.10.250.690">
    <property type="match status" value="1"/>
</dbReference>
<evidence type="ECO:0000256" key="1">
    <source>
        <dbReference type="ARBA" id="ARBA00022553"/>
    </source>
</evidence>
<evidence type="ECO:0000313" key="11">
    <source>
        <dbReference type="Proteomes" id="UP000325255"/>
    </source>
</evidence>
<sequence length="257" mass="28395">MHDHRTSMTAEPSPPLLMPRVLLIEDNAAVAETIRRFLERSGMRTAWAPTGARGMELKKSFSPDVVLVDLELPDTNGVSLIGWLSQEQDCGIIVVSGRAEETERVVGLELGADDYIAKPVQMREMVARIRAVHRRTHGRGPARAARPSSVHQVGPFRIDLQRRSVTDAEDRPVVLTGAEFAALQTLVEAIGEPVSRERLSEAALRRPWRPEDRSIDQLIFSLRRKLADDDRGQRLIQSVRGAGYVLVSDPGPACADG</sequence>
<dbReference type="Pfam" id="PF00072">
    <property type="entry name" value="Response_reg"/>
    <property type="match status" value="1"/>
</dbReference>
<dbReference type="GO" id="GO:0032993">
    <property type="term" value="C:protein-DNA complex"/>
    <property type="evidence" value="ECO:0007669"/>
    <property type="project" value="TreeGrafter"/>
</dbReference>
<dbReference type="GO" id="GO:0000156">
    <property type="term" value="F:phosphorelay response regulator activity"/>
    <property type="evidence" value="ECO:0007669"/>
    <property type="project" value="TreeGrafter"/>
</dbReference>
<keyword evidence="11" id="KW-1185">Reference proteome</keyword>
<evidence type="ECO:0000259" key="8">
    <source>
        <dbReference type="PROSITE" id="PS50110"/>
    </source>
</evidence>
<keyword evidence="3" id="KW-0805">Transcription regulation</keyword>
<keyword evidence="2" id="KW-0902">Two-component regulatory system</keyword>
<dbReference type="InterPro" id="IPR001789">
    <property type="entry name" value="Sig_transdc_resp-reg_receiver"/>
</dbReference>
<reference evidence="10 11" key="1">
    <citation type="submission" date="2019-09" db="EMBL/GenBank/DDBJ databases">
        <title>Genome sequence of Rhodovastum atsumiense, a diverse member of the Acetobacteraceae family of non-sulfur purple photosynthetic bacteria.</title>
        <authorList>
            <person name="Meyer T."/>
            <person name="Kyndt J."/>
        </authorList>
    </citation>
    <scope>NUCLEOTIDE SEQUENCE [LARGE SCALE GENOMIC DNA]</scope>
    <source>
        <strain evidence="10 11">DSM 21279</strain>
    </source>
</reference>
<dbReference type="AlphaFoldDB" id="A0A5M6ISI6"/>
<organism evidence="10 11">
    <name type="scientific">Rhodovastum atsumiense</name>
    <dbReference type="NCBI Taxonomy" id="504468"/>
    <lineage>
        <taxon>Bacteria</taxon>
        <taxon>Pseudomonadati</taxon>
        <taxon>Pseudomonadota</taxon>
        <taxon>Alphaproteobacteria</taxon>
        <taxon>Acetobacterales</taxon>
        <taxon>Acetobacteraceae</taxon>
        <taxon>Rhodovastum</taxon>
    </lineage>
</organism>
<gene>
    <name evidence="10" type="ORF">F1189_15080</name>
</gene>
<protein>
    <submittedName>
        <fullName evidence="10">Response regulator transcription factor</fullName>
    </submittedName>
</protein>
<name>A0A5M6ISI6_9PROT</name>
<dbReference type="InterPro" id="IPR039420">
    <property type="entry name" value="WalR-like"/>
</dbReference>
<evidence type="ECO:0000259" key="9">
    <source>
        <dbReference type="PROSITE" id="PS51755"/>
    </source>
</evidence>
<evidence type="ECO:0000256" key="6">
    <source>
        <dbReference type="PROSITE-ProRule" id="PRU00169"/>
    </source>
</evidence>
<dbReference type="Gene3D" id="1.10.10.10">
    <property type="entry name" value="Winged helix-like DNA-binding domain superfamily/Winged helix DNA-binding domain"/>
    <property type="match status" value="1"/>
</dbReference>
<accession>A0A5M6ISI6</accession>
<keyword evidence="5" id="KW-0804">Transcription</keyword>
<dbReference type="Gene3D" id="3.40.50.2300">
    <property type="match status" value="1"/>
</dbReference>
<evidence type="ECO:0000256" key="3">
    <source>
        <dbReference type="ARBA" id="ARBA00023015"/>
    </source>
</evidence>
<dbReference type="SUPFAM" id="SSF52172">
    <property type="entry name" value="CheY-like"/>
    <property type="match status" value="1"/>
</dbReference>
<dbReference type="GO" id="GO:0005829">
    <property type="term" value="C:cytosol"/>
    <property type="evidence" value="ECO:0007669"/>
    <property type="project" value="TreeGrafter"/>
</dbReference>
<evidence type="ECO:0000313" key="10">
    <source>
        <dbReference type="EMBL" id="KAA5611274.1"/>
    </source>
</evidence>
<evidence type="ECO:0000256" key="7">
    <source>
        <dbReference type="PROSITE-ProRule" id="PRU01091"/>
    </source>
</evidence>
<evidence type="ECO:0000256" key="4">
    <source>
        <dbReference type="ARBA" id="ARBA00023125"/>
    </source>
</evidence>
<keyword evidence="1 6" id="KW-0597">Phosphoprotein</keyword>
<dbReference type="PROSITE" id="PS50110">
    <property type="entry name" value="RESPONSE_REGULATORY"/>
    <property type="match status" value="1"/>
</dbReference>
<feature type="modified residue" description="4-aspartylphosphate" evidence="6">
    <location>
        <position position="69"/>
    </location>
</feature>
<dbReference type="PROSITE" id="PS51755">
    <property type="entry name" value="OMPR_PHOB"/>
    <property type="match status" value="1"/>
</dbReference>